<feature type="transmembrane region" description="Helical" evidence="1">
    <location>
        <begin position="46"/>
        <end position="64"/>
    </location>
</feature>
<reference evidence="2 3" key="1">
    <citation type="submission" date="2017-02" db="EMBL/GenBank/DDBJ databases">
        <authorList>
            <person name="Peterson S.W."/>
        </authorList>
    </citation>
    <scope>NUCLEOTIDE SEQUENCE [LARGE SCALE GENOMIC DNA]</scope>
    <source>
        <strain evidence="2 3">DSM 25262</strain>
    </source>
</reference>
<gene>
    <name evidence="2" type="ORF">SAMN05660236_1708</name>
</gene>
<sequence length="119" mass="13458">MTTALKIADILLILFATYMGIKQGWAMLVGKPAMIEMFRPWNLGRTAMVILGFFAVLSAVFILFPKTFLWGNYIAAAAILFIMMLQLQQRNLKGFAIEVPFFLLSLVILYLQHPLAKSE</sequence>
<feature type="transmembrane region" description="Helical" evidence="1">
    <location>
        <begin position="94"/>
        <end position="113"/>
    </location>
</feature>
<proteinExistence type="predicted"/>
<dbReference type="Proteomes" id="UP000190961">
    <property type="component" value="Unassembled WGS sequence"/>
</dbReference>
<evidence type="ECO:0008006" key="4">
    <source>
        <dbReference type="Google" id="ProtNLM"/>
    </source>
</evidence>
<name>A0A1T5K1T2_9BACT</name>
<evidence type="ECO:0000313" key="3">
    <source>
        <dbReference type="Proteomes" id="UP000190961"/>
    </source>
</evidence>
<dbReference type="AlphaFoldDB" id="A0A1T5K1T2"/>
<keyword evidence="1" id="KW-1133">Transmembrane helix</keyword>
<dbReference type="EMBL" id="FUZU01000001">
    <property type="protein sequence ID" value="SKC57485.1"/>
    <property type="molecule type" value="Genomic_DNA"/>
</dbReference>
<dbReference type="OrthoDB" id="826196at2"/>
<feature type="transmembrane region" description="Helical" evidence="1">
    <location>
        <begin position="70"/>
        <end position="87"/>
    </location>
</feature>
<feature type="transmembrane region" description="Helical" evidence="1">
    <location>
        <begin position="6"/>
        <end position="25"/>
    </location>
</feature>
<keyword evidence="1" id="KW-0812">Transmembrane</keyword>
<keyword evidence="3" id="KW-1185">Reference proteome</keyword>
<organism evidence="2 3">
    <name type="scientific">Ohtaekwangia koreensis</name>
    <dbReference type="NCBI Taxonomy" id="688867"/>
    <lineage>
        <taxon>Bacteria</taxon>
        <taxon>Pseudomonadati</taxon>
        <taxon>Bacteroidota</taxon>
        <taxon>Cytophagia</taxon>
        <taxon>Cytophagales</taxon>
        <taxon>Fulvivirgaceae</taxon>
        <taxon>Ohtaekwangia</taxon>
    </lineage>
</organism>
<dbReference type="RefSeq" id="WP_079686235.1">
    <property type="nucleotide sequence ID" value="NZ_FUZU01000001.1"/>
</dbReference>
<evidence type="ECO:0000313" key="2">
    <source>
        <dbReference type="EMBL" id="SKC57485.1"/>
    </source>
</evidence>
<keyword evidence="1" id="KW-0472">Membrane</keyword>
<dbReference type="STRING" id="688867.SAMN05660236_1708"/>
<evidence type="ECO:0000256" key="1">
    <source>
        <dbReference type="SAM" id="Phobius"/>
    </source>
</evidence>
<protein>
    <recommendedName>
        <fullName evidence="4">DoxX-like family protein</fullName>
    </recommendedName>
</protein>
<accession>A0A1T5K1T2</accession>